<dbReference type="SUPFAM" id="SSF75217">
    <property type="entry name" value="alpha/beta knot"/>
    <property type="match status" value="1"/>
</dbReference>
<gene>
    <name evidence="6" type="ORF">LQ567_13200</name>
</gene>
<evidence type="ECO:0000259" key="4">
    <source>
        <dbReference type="Pfam" id="PF00588"/>
    </source>
</evidence>
<dbReference type="InterPro" id="IPR053888">
    <property type="entry name" value="MRM3-like_sub_bind"/>
</dbReference>
<dbReference type="InterPro" id="IPR029064">
    <property type="entry name" value="Ribosomal_eL30-like_sf"/>
</dbReference>
<dbReference type="InterPro" id="IPR029026">
    <property type="entry name" value="tRNA_m1G_MTases_N"/>
</dbReference>
<evidence type="ECO:0000259" key="5">
    <source>
        <dbReference type="Pfam" id="PF22435"/>
    </source>
</evidence>
<accession>A0ABS8PRM2</accession>
<feature type="domain" description="tRNA/rRNA methyltransferase SpoU type" evidence="4">
    <location>
        <begin position="106"/>
        <end position="241"/>
    </location>
</feature>
<dbReference type="InterPro" id="IPR029028">
    <property type="entry name" value="Alpha/beta_knot_MTases"/>
</dbReference>
<organism evidence="6 7">
    <name type="scientific">Niabella pedocola</name>
    <dbReference type="NCBI Taxonomy" id="1752077"/>
    <lineage>
        <taxon>Bacteria</taxon>
        <taxon>Pseudomonadati</taxon>
        <taxon>Bacteroidota</taxon>
        <taxon>Chitinophagia</taxon>
        <taxon>Chitinophagales</taxon>
        <taxon>Chitinophagaceae</taxon>
        <taxon>Niabella</taxon>
    </lineage>
</organism>
<protein>
    <submittedName>
        <fullName evidence="6">RNA methyltransferase</fullName>
    </submittedName>
</protein>
<evidence type="ECO:0000256" key="2">
    <source>
        <dbReference type="ARBA" id="ARBA00022603"/>
    </source>
</evidence>
<evidence type="ECO:0000313" key="7">
    <source>
        <dbReference type="Proteomes" id="UP001199816"/>
    </source>
</evidence>
<dbReference type="Gene3D" id="3.40.1280.10">
    <property type="match status" value="1"/>
</dbReference>
<evidence type="ECO:0000313" key="6">
    <source>
        <dbReference type="EMBL" id="MCD2423727.1"/>
    </source>
</evidence>
<proteinExistence type="inferred from homology"/>
<dbReference type="CDD" id="cd18109">
    <property type="entry name" value="SpoU-like_RNA-MTase"/>
    <property type="match status" value="1"/>
</dbReference>
<dbReference type="GO" id="GO:0008168">
    <property type="term" value="F:methyltransferase activity"/>
    <property type="evidence" value="ECO:0007669"/>
    <property type="project" value="UniProtKB-KW"/>
</dbReference>
<dbReference type="InterPro" id="IPR001537">
    <property type="entry name" value="SpoU_MeTrfase"/>
</dbReference>
<dbReference type="Pfam" id="PF22435">
    <property type="entry name" value="MRM3-like_sub_bind"/>
    <property type="match status" value="1"/>
</dbReference>
<comment type="similarity">
    <text evidence="1">Belongs to the class IV-like SAM-binding methyltransferase superfamily. RNA methyltransferase TrmH family.</text>
</comment>
<comment type="caution">
    <text evidence="6">The sequence shown here is derived from an EMBL/GenBank/DDBJ whole genome shotgun (WGS) entry which is preliminary data.</text>
</comment>
<dbReference type="Proteomes" id="UP001199816">
    <property type="component" value="Unassembled WGS sequence"/>
</dbReference>
<keyword evidence="7" id="KW-1185">Reference proteome</keyword>
<evidence type="ECO:0000256" key="3">
    <source>
        <dbReference type="ARBA" id="ARBA00022679"/>
    </source>
</evidence>
<name>A0ABS8PRM2_9BACT</name>
<dbReference type="PANTHER" id="PTHR43191">
    <property type="entry name" value="RRNA METHYLTRANSFERASE 3"/>
    <property type="match status" value="1"/>
</dbReference>
<dbReference type="Gene3D" id="3.30.1330.30">
    <property type="match status" value="1"/>
</dbReference>
<dbReference type="EMBL" id="JAJNEC010000005">
    <property type="protein sequence ID" value="MCD2423727.1"/>
    <property type="molecule type" value="Genomic_DNA"/>
</dbReference>
<sequence length="245" mass="26726">MLSKSEIKYIQSLFQKKFRDTENCYLAEGPKIVDEALNTPGITVKKVWGLTEWVQQYQPLHPEVEMIAVAPFELEKLSQLKTPNETVALIEKNNTDHTGWQHRSALVLALDGIQDPGNLGTIIRTADWFGVPGIVCSTDCADVYNSKVVQATMGSLFRIPVAYTDLPGWLAGQQDVAVYGAVLNGQPLDKKQEAASGILIIGNESKGIRPDVATHLTHKITIERIGAAESLNAAVATGILLAHLK</sequence>
<keyword evidence="2 6" id="KW-0489">Methyltransferase</keyword>
<dbReference type="PANTHER" id="PTHR43191:SF2">
    <property type="entry name" value="RRNA METHYLTRANSFERASE 3, MITOCHONDRIAL"/>
    <property type="match status" value="1"/>
</dbReference>
<dbReference type="InterPro" id="IPR051259">
    <property type="entry name" value="rRNA_Methyltransferase"/>
</dbReference>
<dbReference type="RefSeq" id="WP_231004987.1">
    <property type="nucleotide sequence ID" value="NZ_JAJNEC010000005.1"/>
</dbReference>
<dbReference type="GO" id="GO:0032259">
    <property type="term" value="P:methylation"/>
    <property type="evidence" value="ECO:0007669"/>
    <property type="project" value="UniProtKB-KW"/>
</dbReference>
<dbReference type="SUPFAM" id="SSF55315">
    <property type="entry name" value="L30e-like"/>
    <property type="match status" value="1"/>
</dbReference>
<feature type="domain" description="MRM3-like substrate binding" evidence="5">
    <location>
        <begin position="5"/>
        <end position="88"/>
    </location>
</feature>
<reference evidence="6 7" key="1">
    <citation type="submission" date="2021-11" db="EMBL/GenBank/DDBJ databases">
        <title>Genomic of Niabella pedocola.</title>
        <authorList>
            <person name="Wu T."/>
        </authorList>
    </citation>
    <scope>NUCLEOTIDE SEQUENCE [LARGE SCALE GENOMIC DNA]</scope>
    <source>
        <strain evidence="6 7">JCM 31011</strain>
    </source>
</reference>
<evidence type="ECO:0000256" key="1">
    <source>
        <dbReference type="ARBA" id="ARBA00007228"/>
    </source>
</evidence>
<dbReference type="Pfam" id="PF00588">
    <property type="entry name" value="SpoU_methylase"/>
    <property type="match status" value="1"/>
</dbReference>
<keyword evidence="3" id="KW-0808">Transferase</keyword>